<accession>A0AAQ4F9G4</accession>
<organism evidence="2 3">
    <name type="scientific">Amblyomma americanum</name>
    <name type="common">Lone star tick</name>
    <dbReference type="NCBI Taxonomy" id="6943"/>
    <lineage>
        <taxon>Eukaryota</taxon>
        <taxon>Metazoa</taxon>
        <taxon>Ecdysozoa</taxon>
        <taxon>Arthropoda</taxon>
        <taxon>Chelicerata</taxon>
        <taxon>Arachnida</taxon>
        <taxon>Acari</taxon>
        <taxon>Parasitiformes</taxon>
        <taxon>Ixodida</taxon>
        <taxon>Ixodoidea</taxon>
        <taxon>Ixodidae</taxon>
        <taxon>Amblyomminae</taxon>
        <taxon>Amblyomma</taxon>
    </lineage>
</organism>
<protein>
    <recommendedName>
        <fullName evidence="1">PH domain-containing protein</fullName>
    </recommendedName>
</protein>
<dbReference type="EMBL" id="JARKHS020005283">
    <property type="protein sequence ID" value="KAK8783696.1"/>
    <property type="molecule type" value="Genomic_DNA"/>
</dbReference>
<dbReference type="Proteomes" id="UP001321473">
    <property type="component" value="Unassembled WGS sequence"/>
</dbReference>
<keyword evidence="3" id="KW-1185">Reference proteome</keyword>
<proteinExistence type="predicted"/>
<name>A0AAQ4F9G4_AMBAM</name>
<dbReference type="InterPro" id="IPR001849">
    <property type="entry name" value="PH_domain"/>
</dbReference>
<sequence length="111" mass="12700">MEVSRASEKEVSSWFSDLREEISLAVESTQAVDGCTKQSACVRKASKAFTSTSRIEDVLSRKLRRKRKSDQQLTRRGKCREDLTARPSLMHKTSLHFNENINIVTKLDKDL</sequence>
<evidence type="ECO:0000313" key="3">
    <source>
        <dbReference type="Proteomes" id="UP001321473"/>
    </source>
</evidence>
<dbReference type="PROSITE" id="PS50003">
    <property type="entry name" value="PH_DOMAIN"/>
    <property type="match status" value="1"/>
</dbReference>
<evidence type="ECO:0000259" key="1">
    <source>
        <dbReference type="PROSITE" id="PS50003"/>
    </source>
</evidence>
<feature type="domain" description="PH" evidence="1">
    <location>
        <begin position="1"/>
        <end position="23"/>
    </location>
</feature>
<dbReference type="AlphaFoldDB" id="A0AAQ4F9G4"/>
<comment type="caution">
    <text evidence="2">The sequence shown here is derived from an EMBL/GenBank/DDBJ whole genome shotgun (WGS) entry which is preliminary data.</text>
</comment>
<evidence type="ECO:0000313" key="2">
    <source>
        <dbReference type="EMBL" id="KAK8783696.1"/>
    </source>
</evidence>
<gene>
    <name evidence="2" type="ORF">V5799_009937</name>
</gene>
<reference evidence="2 3" key="1">
    <citation type="journal article" date="2023" name="Arcadia Sci">
        <title>De novo assembly of a long-read Amblyomma americanum tick genome.</title>
        <authorList>
            <person name="Chou S."/>
            <person name="Poskanzer K.E."/>
            <person name="Rollins M."/>
            <person name="Thuy-Boun P.S."/>
        </authorList>
    </citation>
    <scope>NUCLEOTIDE SEQUENCE [LARGE SCALE GENOMIC DNA]</scope>
    <source>
        <strain evidence="2">F_SG_1</strain>
        <tissue evidence="2">Salivary glands</tissue>
    </source>
</reference>